<sequence length="558" mass="63278">MTQYEYGGYVKALGTENFIANSGFLQGNVRFVKNKMTYDIMCYGYYMSNNHFGVDQTETFRLPQDDGEIKSFQRESRTETSRYRRRNYETSFRALYSGDKITANSQISIGLDATPHDDNTGEVKYTDNLLGRSYYESIADSKAKYLNYNGYYFFSLPENNSLTASLGYSYSHTNQSSQYSETDIASIYNNAGDNTHKGNIGLNYSQTFGEKHSIMTHIRGLYEHNRTDYSGSVNALDNSTTKFGQIGASYSFADKKVSTSLGFGWNWLATDLNDNKAISDYPYIDASFRFVPDRKNSFGAVFHYSVWPPSSNYKSDNIIQVSPFLWHTGNPLLKSHRSYDIGINYTFIPSNRFNMTVFANSWLVGNRAAFVYEATSEGIVRTIQQPVGKFGHYNYGINASSSFLDGKLYLSGQLAQLYVHNGLPYSINHSCINFYLQALYYLGNFNFAISYNSENATDNYNSMSGIWTKNKDAFVLQAGWSNASWNIRLTAQNLQRWNWRSSYETMRSENYSVNKWSSNASGHAFVQLSVTYTLGFGKKVKQGDDITRQAGASSGILK</sequence>
<dbReference type="AlphaFoldDB" id="A0A4P7VZZ9"/>
<proteinExistence type="predicted"/>
<organism evidence="1 2">
    <name type="scientific">Duncaniella dubosii</name>
    <dbReference type="NCBI Taxonomy" id="2518971"/>
    <lineage>
        <taxon>Bacteria</taxon>
        <taxon>Pseudomonadati</taxon>
        <taxon>Bacteroidota</taxon>
        <taxon>Bacteroidia</taxon>
        <taxon>Bacteroidales</taxon>
        <taxon>Muribaculaceae</taxon>
        <taxon>Duncaniella</taxon>
    </lineage>
</organism>
<dbReference type="Proteomes" id="UP000297149">
    <property type="component" value="Chromosome"/>
</dbReference>
<reference evidence="2" key="1">
    <citation type="submission" date="2019-02" db="EMBL/GenBank/DDBJ databases">
        <title>Isolation and identification of novel species under the genus Muribaculum.</title>
        <authorList>
            <person name="Miyake S."/>
            <person name="Ding Y."/>
            <person name="Low A."/>
            <person name="Soh M."/>
            <person name="Seedorf H."/>
        </authorList>
    </citation>
    <scope>NUCLEOTIDE SEQUENCE [LARGE SCALE GENOMIC DNA]</scope>
    <source>
        <strain evidence="2">H5</strain>
    </source>
</reference>
<dbReference type="SUPFAM" id="SSF56935">
    <property type="entry name" value="Porins"/>
    <property type="match status" value="1"/>
</dbReference>
<name>A0A4P7VZZ9_9BACT</name>
<evidence type="ECO:0008006" key="3">
    <source>
        <dbReference type="Google" id="ProtNLM"/>
    </source>
</evidence>
<dbReference type="EMBL" id="CP039396">
    <property type="protein sequence ID" value="QCD41166.1"/>
    <property type="molecule type" value="Genomic_DNA"/>
</dbReference>
<evidence type="ECO:0000313" key="1">
    <source>
        <dbReference type="EMBL" id="QCD41166.1"/>
    </source>
</evidence>
<dbReference type="KEGG" id="ddb:E7747_01880"/>
<keyword evidence="2" id="KW-1185">Reference proteome</keyword>
<gene>
    <name evidence="1" type="ORF">E7747_01880</name>
</gene>
<protein>
    <recommendedName>
        <fullName evidence="3">Outer membrane protein beta-barrel domain-containing protein</fullName>
    </recommendedName>
</protein>
<dbReference type="RefSeq" id="WP_136413779.1">
    <property type="nucleotide sequence ID" value="NZ_CP039396.1"/>
</dbReference>
<accession>A0A4P7VZZ9</accession>
<evidence type="ECO:0000313" key="2">
    <source>
        <dbReference type="Proteomes" id="UP000297149"/>
    </source>
</evidence>